<dbReference type="Pfam" id="PF23359">
    <property type="entry name" value="Lsr2_DNA-bd"/>
    <property type="match status" value="1"/>
</dbReference>
<keyword evidence="5" id="KW-1185">Reference proteome</keyword>
<dbReference type="Gene3D" id="3.30.60.230">
    <property type="entry name" value="Lsr2, dimerization domain"/>
    <property type="match status" value="1"/>
</dbReference>
<reference evidence="4 5" key="1">
    <citation type="submission" date="2019-06" db="EMBL/GenBank/DDBJ databases">
        <title>Rhodococcus spaelei sp. nov., isolated from a cave.</title>
        <authorList>
            <person name="Lee S.D."/>
        </authorList>
    </citation>
    <scope>NUCLEOTIDE SEQUENCE [LARGE SCALE GENOMIC DNA]</scope>
    <source>
        <strain evidence="4 5">C9-5</strain>
    </source>
</reference>
<dbReference type="AlphaFoldDB" id="A0A541BP69"/>
<comment type="caution">
    <text evidence="4">The sequence shown here is derived from an EMBL/GenBank/DDBJ whole genome shotgun (WGS) entry which is preliminary data.</text>
</comment>
<evidence type="ECO:0000313" key="5">
    <source>
        <dbReference type="Proteomes" id="UP000316256"/>
    </source>
</evidence>
<sequence length="112" mass="12342">MAKKVLVEYVDDIDGTPLDADGKTITFAVDGVEYSIDLHSENARAFHRALDHYIEHATRLSSRRETPGVVLSRSQARTRSQAIRQWAATNGHSVPARGRIPGAIEQAYIAAQ</sequence>
<evidence type="ECO:0000259" key="2">
    <source>
        <dbReference type="Pfam" id="PF11774"/>
    </source>
</evidence>
<dbReference type="RefSeq" id="WP_142096008.1">
    <property type="nucleotide sequence ID" value="NZ_VIGH01000002.1"/>
</dbReference>
<proteinExistence type="predicted"/>
<dbReference type="Proteomes" id="UP000316256">
    <property type="component" value="Unassembled WGS sequence"/>
</dbReference>
<accession>A0A541BP69</accession>
<dbReference type="GO" id="GO:0003677">
    <property type="term" value="F:DNA binding"/>
    <property type="evidence" value="ECO:0007669"/>
    <property type="project" value="UniProtKB-KW"/>
</dbReference>
<dbReference type="Pfam" id="PF11774">
    <property type="entry name" value="Lsr2"/>
    <property type="match status" value="1"/>
</dbReference>
<dbReference type="EMBL" id="VIGH01000002">
    <property type="protein sequence ID" value="TQF74119.1"/>
    <property type="molecule type" value="Genomic_DNA"/>
</dbReference>
<dbReference type="Gene3D" id="4.10.320.10">
    <property type="entry name" value="E3-binding domain"/>
    <property type="match status" value="1"/>
</dbReference>
<dbReference type="InterPro" id="IPR055370">
    <property type="entry name" value="Lsr2_DNA-bd"/>
</dbReference>
<dbReference type="InterPro" id="IPR024412">
    <property type="entry name" value="Lsr2_dim_dom"/>
</dbReference>
<evidence type="ECO:0000313" key="4">
    <source>
        <dbReference type="EMBL" id="TQF74119.1"/>
    </source>
</evidence>
<dbReference type="InterPro" id="IPR042261">
    <property type="entry name" value="Lsr2-like_dimerization"/>
</dbReference>
<keyword evidence="1" id="KW-0238">DNA-binding</keyword>
<organism evidence="4 5">
    <name type="scientific">Rhodococcus spelaei</name>
    <dbReference type="NCBI Taxonomy" id="2546320"/>
    <lineage>
        <taxon>Bacteria</taxon>
        <taxon>Bacillati</taxon>
        <taxon>Actinomycetota</taxon>
        <taxon>Actinomycetes</taxon>
        <taxon>Mycobacteriales</taxon>
        <taxon>Nocardiaceae</taxon>
        <taxon>Rhodococcus</taxon>
    </lineage>
</organism>
<dbReference type="InterPro" id="IPR036625">
    <property type="entry name" value="E3-bd_dom_sf"/>
</dbReference>
<name>A0A541BP69_9NOCA</name>
<dbReference type="OrthoDB" id="4113332at2"/>
<evidence type="ECO:0000256" key="1">
    <source>
        <dbReference type="ARBA" id="ARBA00023125"/>
    </source>
</evidence>
<dbReference type="GO" id="GO:0016746">
    <property type="term" value="F:acyltransferase activity"/>
    <property type="evidence" value="ECO:0007669"/>
    <property type="project" value="InterPro"/>
</dbReference>
<evidence type="ECO:0000259" key="3">
    <source>
        <dbReference type="Pfam" id="PF23359"/>
    </source>
</evidence>
<feature type="domain" description="Lsr2 dimerization" evidence="2">
    <location>
        <begin position="1"/>
        <end position="60"/>
    </location>
</feature>
<gene>
    <name evidence="4" type="ORF">FK531_05565</name>
</gene>
<protein>
    <submittedName>
        <fullName evidence="4">Lsr2 family protein</fullName>
    </submittedName>
</protein>
<feature type="domain" description="Lsr2 DNA-binding" evidence="3">
    <location>
        <begin position="76"/>
        <end position="111"/>
    </location>
</feature>